<name>A0A6G0VNM6_APHCR</name>
<dbReference type="Pfam" id="PF16064">
    <property type="entry name" value="DUF4806"/>
    <property type="match status" value="1"/>
</dbReference>
<dbReference type="EMBL" id="VUJU01014645">
    <property type="protein sequence ID" value="KAF0701717.1"/>
    <property type="molecule type" value="Genomic_DNA"/>
</dbReference>
<dbReference type="PANTHER" id="PTHR34153:SF2">
    <property type="entry name" value="SI:CH211-262H13.3-RELATED"/>
    <property type="match status" value="1"/>
</dbReference>
<dbReference type="OrthoDB" id="6629637at2759"/>
<feature type="domain" description="DUF4806" evidence="1">
    <location>
        <begin position="141"/>
        <end position="213"/>
    </location>
</feature>
<evidence type="ECO:0000313" key="3">
    <source>
        <dbReference type="Proteomes" id="UP000478052"/>
    </source>
</evidence>
<evidence type="ECO:0000259" key="1">
    <source>
        <dbReference type="Pfam" id="PF16064"/>
    </source>
</evidence>
<reference evidence="2 3" key="1">
    <citation type="submission" date="2019-08" db="EMBL/GenBank/DDBJ databases">
        <title>Whole genome of Aphis craccivora.</title>
        <authorList>
            <person name="Voronova N.V."/>
            <person name="Shulinski R.S."/>
            <person name="Bandarenka Y.V."/>
            <person name="Zhorov D.G."/>
            <person name="Warner D."/>
        </authorList>
    </citation>
    <scope>NUCLEOTIDE SEQUENCE [LARGE SCALE GENOMIC DNA]</scope>
    <source>
        <strain evidence="2">180601</strain>
        <tissue evidence="2">Whole Body</tissue>
    </source>
</reference>
<keyword evidence="3" id="KW-1185">Reference proteome</keyword>
<dbReference type="Proteomes" id="UP000478052">
    <property type="component" value="Unassembled WGS sequence"/>
</dbReference>
<protein>
    <submittedName>
        <fullName evidence="2">DUF4806 domain-containing protein</fullName>
    </submittedName>
</protein>
<evidence type="ECO:0000313" key="2">
    <source>
        <dbReference type="EMBL" id="KAF0701717.1"/>
    </source>
</evidence>
<dbReference type="AlphaFoldDB" id="A0A6G0VNM6"/>
<feature type="non-terminal residue" evidence="2">
    <location>
        <position position="1"/>
    </location>
</feature>
<accession>A0A6G0VNM6</accession>
<organism evidence="2 3">
    <name type="scientific">Aphis craccivora</name>
    <name type="common">Cowpea aphid</name>
    <dbReference type="NCBI Taxonomy" id="307492"/>
    <lineage>
        <taxon>Eukaryota</taxon>
        <taxon>Metazoa</taxon>
        <taxon>Ecdysozoa</taxon>
        <taxon>Arthropoda</taxon>
        <taxon>Hexapoda</taxon>
        <taxon>Insecta</taxon>
        <taxon>Pterygota</taxon>
        <taxon>Neoptera</taxon>
        <taxon>Paraneoptera</taxon>
        <taxon>Hemiptera</taxon>
        <taxon>Sternorrhyncha</taxon>
        <taxon>Aphidomorpha</taxon>
        <taxon>Aphidoidea</taxon>
        <taxon>Aphididae</taxon>
        <taxon>Aphidini</taxon>
        <taxon>Aphis</taxon>
        <taxon>Aphis</taxon>
    </lineage>
</organism>
<dbReference type="InterPro" id="IPR032071">
    <property type="entry name" value="DUF4806"/>
</dbReference>
<comment type="caution">
    <text evidence="2">The sequence shown here is derived from an EMBL/GenBank/DDBJ whole genome shotgun (WGS) entry which is preliminary data.</text>
</comment>
<sequence>NGWSPSSSTKKMKVFMETTVSNDLTNNIICDIRSTPNARHDKIVSKNSSVRKQLFKMSTSETKTENGNSASSSHDLSIGNEFEKRVLNLLVYIKVELKSLNNTQRQILERIDCLEKQIDGKANNLNKNDLSEVIDMQDCPLPIDGEVDLTILEDKTLGDKMFKLNLIYELSCVGGKNAKAAVKRIMAKLFTNNFLKEYSFSGRKGKKKFSDLFICPLIIRAVKKQTKFKNTTNQEIEETIRTILAQAPFSEKYYKNKNKICT</sequence>
<proteinExistence type="predicted"/>
<dbReference type="PANTHER" id="PTHR34153">
    <property type="entry name" value="SI:CH211-262H13.3-RELATED-RELATED"/>
    <property type="match status" value="1"/>
</dbReference>
<gene>
    <name evidence="2" type="ORF">FWK35_00032880</name>
</gene>